<evidence type="ECO:0000259" key="1">
    <source>
        <dbReference type="Pfam" id="PF13460"/>
    </source>
</evidence>
<dbReference type="RefSeq" id="XP_025341201.1">
    <property type="nucleotide sequence ID" value="XM_025485736.1"/>
</dbReference>
<reference evidence="2 3" key="1">
    <citation type="submission" date="2017-12" db="EMBL/GenBank/DDBJ databases">
        <title>Genome Sequence of a Multidrug-Resistant Candida haemulonii Isolate from a Patient with Chronic Leg Ulcers in Israel.</title>
        <authorList>
            <person name="Chow N.A."/>
            <person name="Gade L."/>
            <person name="Batra D."/>
            <person name="Rowe L.A."/>
            <person name="Ben-Ami R."/>
            <person name="Loparev V.N."/>
            <person name="Litvintseva A.P."/>
        </authorList>
    </citation>
    <scope>NUCLEOTIDE SEQUENCE [LARGE SCALE GENOMIC DNA]</scope>
    <source>
        <strain evidence="2 3">B11899</strain>
    </source>
</reference>
<dbReference type="InterPro" id="IPR016040">
    <property type="entry name" value="NAD(P)-bd_dom"/>
</dbReference>
<comment type="caution">
    <text evidence="2">The sequence shown here is derived from an EMBL/GenBank/DDBJ whole genome shotgun (WGS) entry which is preliminary data.</text>
</comment>
<dbReference type="SUPFAM" id="SSF51735">
    <property type="entry name" value="NAD(P)-binding Rossmann-fold domains"/>
    <property type="match status" value="1"/>
</dbReference>
<dbReference type="Proteomes" id="UP000244309">
    <property type="component" value="Unassembled WGS sequence"/>
</dbReference>
<dbReference type="STRING" id="45357.A0A2V1ATJ5"/>
<evidence type="ECO:0000313" key="2">
    <source>
        <dbReference type="EMBL" id="PVH20261.1"/>
    </source>
</evidence>
<feature type="domain" description="NAD(P)-binding" evidence="1">
    <location>
        <begin position="9"/>
        <end position="197"/>
    </location>
</feature>
<dbReference type="PANTHER" id="PTHR15020">
    <property type="entry name" value="FLAVIN REDUCTASE-RELATED"/>
    <property type="match status" value="1"/>
</dbReference>
<dbReference type="Pfam" id="PF13460">
    <property type="entry name" value="NAD_binding_10"/>
    <property type="match status" value="1"/>
</dbReference>
<sequence>MSKNTIVFGAHGKVGQRLIGVLAKNKASATAVVRNDSQAQTISKIAGGSDSIKTTNLDLAQTSVKELVSKLQGHDSVVLAVGSAGKDLLKVDLDGVVKTFEAAVEAKIRRLILVSALFAESHEFFEKSSLRDYYIAKHYADRILINEFGSKLDYTILKPSLLGDGDGTGKVQFLQPGQEGKVIDRQDVAQSIYKILDLKSTFGKSYNYTAGDQSIDSDSTWN</sequence>
<organism evidence="2 3">
    <name type="scientific">Candidozyma haemuli</name>
    <dbReference type="NCBI Taxonomy" id="45357"/>
    <lineage>
        <taxon>Eukaryota</taxon>
        <taxon>Fungi</taxon>
        <taxon>Dikarya</taxon>
        <taxon>Ascomycota</taxon>
        <taxon>Saccharomycotina</taxon>
        <taxon>Pichiomycetes</taxon>
        <taxon>Metschnikowiaceae</taxon>
        <taxon>Candidozyma</taxon>
    </lineage>
</organism>
<dbReference type="EMBL" id="PKFO01000003">
    <property type="protein sequence ID" value="PVH20261.1"/>
    <property type="molecule type" value="Genomic_DNA"/>
</dbReference>
<accession>A0A2V1ATJ5</accession>
<dbReference type="VEuPathDB" id="FungiDB:CXQ85_002046"/>
<dbReference type="OrthoDB" id="10254604at2759"/>
<protein>
    <recommendedName>
        <fullName evidence="1">NAD(P)-binding domain-containing protein</fullName>
    </recommendedName>
</protein>
<dbReference type="GeneID" id="37007377"/>
<proteinExistence type="predicted"/>
<evidence type="ECO:0000313" key="3">
    <source>
        <dbReference type="Proteomes" id="UP000244309"/>
    </source>
</evidence>
<dbReference type="AlphaFoldDB" id="A0A2V1ATJ5"/>
<dbReference type="Gene3D" id="3.40.50.720">
    <property type="entry name" value="NAD(P)-binding Rossmann-like Domain"/>
    <property type="match status" value="1"/>
</dbReference>
<keyword evidence="3" id="KW-1185">Reference proteome</keyword>
<dbReference type="PANTHER" id="PTHR15020:SF50">
    <property type="entry name" value="UPF0659 PROTEIN YMR090W"/>
    <property type="match status" value="1"/>
</dbReference>
<dbReference type="InterPro" id="IPR036291">
    <property type="entry name" value="NAD(P)-bd_dom_sf"/>
</dbReference>
<gene>
    <name evidence="2" type="ORF">CXQ85_002046</name>
</gene>
<name>A0A2V1ATJ5_9ASCO</name>